<gene>
    <name evidence="5" type="ORF">CCAN11_1510014</name>
    <name evidence="4" type="ORF">CCAN12_800070</name>
    <name evidence="3" type="ORF">CGC56_04570</name>
</gene>
<dbReference type="GO" id="GO:0006567">
    <property type="term" value="P:L-threonine catabolic process"/>
    <property type="evidence" value="ECO:0007669"/>
    <property type="project" value="TreeGrafter"/>
</dbReference>
<dbReference type="GeneID" id="69580301"/>
<evidence type="ECO:0000313" key="5">
    <source>
        <dbReference type="EMBL" id="CEN47770.1"/>
    </source>
</evidence>
<dbReference type="InterPro" id="IPR051225">
    <property type="entry name" value="NAD(P)_epim/dehydratase"/>
</dbReference>
<reference evidence="3" key="2">
    <citation type="journal article" date="2017" name="Genome Announc.">
        <title>Twelve Complete Reference Genomes of Clinical Isolates in the Capnocytophaga Genus.</title>
        <authorList>
            <person name="Villarma A."/>
            <person name="Gulvik C.A."/>
            <person name="Rowe L.A."/>
            <person name="Sheth M."/>
            <person name="Juieng P."/>
            <person name="Nicholson A.C."/>
            <person name="Loparev V.N."/>
            <person name="McQuiston J.R."/>
        </authorList>
    </citation>
    <scope>NUCLEOTIDE SEQUENCE</scope>
    <source>
        <strain evidence="3">H5594</strain>
    </source>
</reference>
<evidence type="ECO:0000313" key="8">
    <source>
        <dbReference type="Proteomes" id="UP000243136"/>
    </source>
</evidence>
<name>A0A0B7I7T2_9FLAO</name>
<reference evidence="6 7" key="1">
    <citation type="submission" date="2015-01" db="EMBL/GenBank/DDBJ databases">
        <authorList>
            <person name="MANFREDI Pablo"/>
        </authorList>
    </citation>
    <scope>NUCLEOTIDE SEQUENCE [LARGE SCALE GENOMIC DNA]</scope>
    <source>
        <strain evidence="5 6">Cc11</strain>
        <strain evidence="4 7">Cc12</strain>
    </source>
</reference>
<sequence>MTTKVLITGAGGQLGSELVEALANKFGKENIVATDINEKVAEKFSYCTFEVLDIKDIARLEQLVENYQITQIYHLAALLSAVGERNPLFTWDLNMNGLLGVLEIARKKNIDRVFWPSSIAAFGVNTPKKNTPQDAPTAPGTVYGITKISGELWCQYYFEKYGVDVRSLRYPGLIGYKSLPGGGTTDYAVDIYHKAIAGETFSCFLSEDTYLPMMYMPDAIKATLDLMDAPKDQVKVRTSYNVSALSFSPKEVYESILKFIPDFKIEYAPDFRQQIADSWPDSIDDSRARTDWGWKPTYDLDKMSEDIITHLKQSK</sequence>
<evidence type="ECO:0000313" key="7">
    <source>
        <dbReference type="Proteomes" id="UP000044026"/>
    </source>
</evidence>
<dbReference type="EMBL" id="CP022388">
    <property type="protein sequence ID" value="ATA91504.1"/>
    <property type="molecule type" value="Genomic_DNA"/>
</dbReference>
<dbReference type="Gene3D" id="3.40.50.720">
    <property type="entry name" value="NAD(P)-binding Rossmann-like Domain"/>
    <property type="match status" value="1"/>
</dbReference>
<proteinExistence type="inferred from homology"/>
<dbReference type="EMBL" id="CDOK01000059">
    <property type="protein sequence ID" value="CEN47770.1"/>
    <property type="molecule type" value="Genomic_DNA"/>
</dbReference>
<protein>
    <submittedName>
        <fullName evidence="3">NAD-dependent epimerase</fullName>
    </submittedName>
</protein>
<dbReference type="SUPFAM" id="SSF51735">
    <property type="entry name" value="NAD(P)-binding Rossmann-fold domains"/>
    <property type="match status" value="1"/>
</dbReference>
<evidence type="ECO:0000256" key="1">
    <source>
        <dbReference type="ARBA" id="ARBA00007637"/>
    </source>
</evidence>
<dbReference type="InterPro" id="IPR036291">
    <property type="entry name" value="NAD(P)-bd_dom_sf"/>
</dbReference>
<dbReference type="OMA" id="HWHASPR"/>
<dbReference type="Proteomes" id="UP000243136">
    <property type="component" value="Chromosome"/>
</dbReference>
<dbReference type="Proteomes" id="UP000039370">
    <property type="component" value="Unassembled WGS sequence"/>
</dbReference>
<dbReference type="PANTHER" id="PTHR42687">
    <property type="entry name" value="L-THREONINE 3-DEHYDROGENASE"/>
    <property type="match status" value="1"/>
</dbReference>
<dbReference type="RefSeq" id="WP_013997909.1">
    <property type="nucleotide sequence ID" value="NZ_BOQJ01000005.1"/>
</dbReference>
<evidence type="ECO:0000313" key="6">
    <source>
        <dbReference type="Proteomes" id="UP000039370"/>
    </source>
</evidence>
<dbReference type="InterPro" id="IPR001509">
    <property type="entry name" value="Epimerase_deHydtase"/>
</dbReference>
<dbReference type="Pfam" id="PF01370">
    <property type="entry name" value="Epimerase"/>
    <property type="match status" value="1"/>
</dbReference>
<comment type="similarity">
    <text evidence="1">Belongs to the NAD(P)-dependent epimerase/dehydratase family.</text>
</comment>
<dbReference type="EMBL" id="CDOE01000079">
    <property type="protein sequence ID" value="CEN41125.1"/>
    <property type="molecule type" value="Genomic_DNA"/>
</dbReference>
<organism evidence="5 6">
    <name type="scientific">Capnocytophaga canimorsus</name>
    <dbReference type="NCBI Taxonomy" id="28188"/>
    <lineage>
        <taxon>Bacteria</taxon>
        <taxon>Pseudomonadati</taxon>
        <taxon>Bacteroidota</taxon>
        <taxon>Flavobacteriia</taxon>
        <taxon>Flavobacteriales</taxon>
        <taxon>Flavobacteriaceae</taxon>
        <taxon>Capnocytophaga</taxon>
    </lineage>
</organism>
<dbReference type="PANTHER" id="PTHR42687:SF1">
    <property type="entry name" value="L-THREONINE 3-DEHYDROGENASE, MITOCHONDRIAL"/>
    <property type="match status" value="1"/>
</dbReference>
<dbReference type="Proteomes" id="UP000044026">
    <property type="component" value="Unassembled WGS sequence"/>
</dbReference>
<feature type="domain" description="NAD-dependent epimerase/dehydratase" evidence="2">
    <location>
        <begin position="5"/>
        <end position="242"/>
    </location>
</feature>
<dbReference type="GO" id="GO:0008743">
    <property type="term" value="F:L-threonine 3-dehydrogenase activity"/>
    <property type="evidence" value="ECO:0007669"/>
    <property type="project" value="TreeGrafter"/>
</dbReference>
<evidence type="ECO:0000313" key="3">
    <source>
        <dbReference type="EMBL" id="ATA91504.1"/>
    </source>
</evidence>
<accession>A0A0B7I7T2</accession>
<dbReference type="AlphaFoldDB" id="A0A0B7I7T2"/>
<reference evidence="8" key="3">
    <citation type="submission" date="2017-06" db="EMBL/GenBank/DDBJ databases">
        <title>Capnocytophaga spp. assemblies.</title>
        <authorList>
            <person name="Gulvik C.A."/>
        </authorList>
    </citation>
    <scope>NUCLEOTIDE SEQUENCE [LARGE SCALE GENOMIC DNA]</scope>
    <source>
        <strain evidence="8">H5594</strain>
    </source>
</reference>
<dbReference type="FunFam" id="3.40.50.720:FF:000077">
    <property type="entry name" value="L-threonine 3-dehydrogenase, mitochondrial"/>
    <property type="match status" value="1"/>
</dbReference>
<evidence type="ECO:0000259" key="2">
    <source>
        <dbReference type="Pfam" id="PF01370"/>
    </source>
</evidence>
<evidence type="ECO:0000313" key="4">
    <source>
        <dbReference type="EMBL" id="CEN41125.1"/>
    </source>
</evidence>